<evidence type="ECO:0000256" key="1">
    <source>
        <dbReference type="ARBA" id="ARBA00004127"/>
    </source>
</evidence>
<reference evidence="6 7" key="1">
    <citation type="journal article" date="2016" name="Nat. Commun.">
        <title>Thousands of microbial genomes shed light on interconnected biogeochemical processes in an aquifer system.</title>
        <authorList>
            <person name="Anantharaman K."/>
            <person name="Brown C.T."/>
            <person name="Hug L.A."/>
            <person name="Sharon I."/>
            <person name="Castelle C.J."/>
            <person name="Probst A.J."/>
            <person name="Thomas B.C."/>
            <person name="Singh A."/>
            <person name="Wilkins M.J."/>
            <person name="Karaoz U."/>
            <person name="Brodie E.L."/>
            <person name="Williams K.H."/>
            <person name="Hubbard S.S."/>
            <person name="Banfield J.F."/>
        </authorList>
    </citation>
    <scope>NUCLEOTIDE SEQUENCE [LARGE SCALE GENOMIC DNA]</scope>
</reference>
<dbReference type="GO" id="GO:0030026">
    <property type="term" value="P:intracellular manganese ion homeostasis"/>
    <property type="evidence" value="ECO:0007669"/>
    <property type="project" value="InterPro"/>
</dbReference>
<protein>
    <recommendedName>
        <fullName evidence="8">GMP synthase</fullName>
    </recommendedName>
</protein>
<dbReference type="EMBL" id="MHNK01000017">
    <property type="protein sequence ID" value="OGZ43326.1"/>
    <property type="molecule type" value="Genomic_DNA"/>
</dbReference>
<organism evidence="6 7">
    <name type="scientific">Candidatus Ryanbacteria bacterium RIFCSPHIGHO2_01_FULL_45_22</name>
    <dbReference type="NCBI Taxonomy" id="1802114"/>
    <lineage>
        <taxon>Bacteria</taxon>
        <taxon>Candidatus Ryaniibacteriota</taxon>
    </lineage>
</organism>
<evidence type="ECO:0000313" key="6">
    <source>
        <dbReference type="EMBL" id="OGZ43326.1"/>
    </source>
</evidence>
<dbReference type="STRING" id="1802114.A2719_05390"/>
<evidence type="ECO:0000256" key="3">
    <source>
        <dbReference type="ARBA" id="ARBA00022989"/>
    </source>
</evidence>
<feature type="transmembrane region" description="Helical" evidence="5">
    <location>
        <begin position="153"/>
        <end position="171"/>
    </location>
</feature>
<comment type="caution">
    <text evidence="6">The sequence shown here is derived from an EMBL/GenBank/DDBJ whole genome shotgun (WGS) entry which is preliminary data.</text>
</comment>
<evidence type="ECO:0000313" key="7">
    <source>
        <dbReference type="Proteomes" id="UP000177480"/>
    </source>
</evidence>
<comment type="subcellular location">
    <subcellularLocation>
        <location evidence="1">Endomembrane system</location>
        <topology evidence="1">Multi-pass membrane protein</topology>
    </subcellularLocation>
</comment>
<dbReference type="AlphaFoldDB" id="A0A1G2FZ52"/>
<keyword evidence="4 5" id="KW-0472">Membrane</keyword>
<dbReference type="PANTHER" id="PTHR31851">
    <property type="entry name" value="FE(2+)/MN(2+) TRANSPORTER PCL1"/>
    <property type="match status" value="1"/>
</dbReference>
<evidence type="ECO:0000256" key="5">
    <source>
        <dbReference type="SAM" id="Phobius"/>
    </source>
</evidence>
<dbReference type="InterPro" id="IPR008217">
    <property type="entry name" value="Ccc1_fam"/>
</dbReference>
<feature type="transmembrane region" description="Helical" evidence="5">
    <location>
        <begin position="21"/>
        <end position="40"/>
    </location>
</feature>
<sequence length="233" mass="25309">MKQTAVRKHRGGGAYLKDIVYGANDGIITTFAVVAGVAGASLDSNVVVLLGLANLLADGFSMAASNYLGSKSERDYIIRERRTEEWELHHEPEEEHAEMTGFLLRKGYTKKDAEQLLPLLSKNKEFLLDIMMHEELGISPPEKDGQSTRSATATFFAFVIAGAVPLLPYFFNSNGSLFGLAVIGTAMSLFIVGALRCLLTNQRWYNAGVEMLSVGGIAAFIAYGVGFLVSHLI</sequence>
<feature type="transmembrane region" description="Helical" evidence="5">
    <location>
        <begin position="211"/>
        <end position="232"/>
    </location>
</feature>
<dbReference type="Proteomes" id="UP000177480">
    <property type="component" value="Unassembled WGS sequence"/>
</dbReference>
<keyword evidence="2 5" id="KW-0812">Transmembrane</keyword>
<accession>A0A1G2FZ52</accession>
<proteinExistence type="predicted"/>
<feature type="transmembrane region" description="Helical" evidence="5">
    <location>
        <begin position="177"/>
        <end position="199"/>
    </location>
</feature>
<dbReference type="Pfam" id="PF01988">
    <property type="entry name" value="VIT1"/>
    <property type="match status" value="1"/>
</dbReference>
<evidence type="ECO:0000256" key="4">
    <source>
        <dbReference type="ARBA" id="ARBA00023136"/>
    </source>
</evidence>
<evidence type="ECO:0008006" key="8">
    <source>
        <dbReference type="Google" id="ProtNLM"/>
    </source>
</evidence>
<keyword evidence="3 5" id="KW-1133">Transmembrane helix</keyword>
<evidence type="ECO:0000256" key="2">
    <source>
        <dbReference type="ARBA" id="ARBA00022692"/>
    </source>
</evidence>
<dbReference type="GO" id="GO:0005384">
    <property type="term" value="F:manganese ion transmembrane transporter activity"/>
    <property type="evidence" value="ECO:0007669"/>
    <property type="project" value="InterPro"/>
</dbReference>
<dbReference type="GO" id="GO:0012505">
    <property type="term" value="C:endomembrane system"/>
    <property type="evidence" value="ECO:0007669"/>
    <property type="project" value="UniProtKB-SubCell"/>
</dbReference>
<name>A0A1G2FZ52_9BACT</name>
<gene>
    <name evidence="6" type="ORF">A2719_05390</name>
</gene>
<feature type="transmembrane region" description="Helical" evidence="5">
    <location>
        <begin position="46"/>
        <end position="69"/>
    </location>
</feature>